<sequence length="132" mass="14617">MAHGSKKFLPFCSCVAAALCVATFPSSSGMLSSSGRSPISGWRRLVLEVSRFFLFFYRCHHVKFPRPNILTSRMNVFIDTFVTPSWPCLSSFRLLAAPGAGEVAPFLKIMQQQFAIHDSMKSGLVLLTILTV</sequence>
<reference evidence="2" key="1">
    <citation type="submission" date="2019-12" db="EMBL/GenBank/DDBJ databases">
        <title>An insight into the sialome of adult female Ixodes ricinus ticks feeding for 6 days.</title>
        <authorList>
            <person name="Perner J."/>
            <person name="Ribeiro J.M.C."/>
        </authorList>
    </citation>
    <scope>NUCLEOTIDE SEQUENCE</scope>
    <source>
        <strain evidence="2">Semi-engorged</strain>
        <tissue evidence="2">Salivary glands</tissue>
    </source>
</reference>
<dbReference type="EMBL" id="GIFC01010306">
    <property type="protein sequence ID" value="MXU92389.1"/>
    <property type="molecule type" value="Transcribed_RNA"/>
</dbReference>
<evidence type="ECO:0000256" key="1">
    <source>
        <dbReference type="SAM" id="SignalP"/>
    </source>
</evidence>
<proteinExistence type="predicted"/>
<evidence type="ECO:0000313" key="2">
    <source>
        <dbReference type="EMBL" id="MXU92389.1"/>
    </source>
</evidence>
<feature type="signal peptide" evidence="1">
    <location>
        <begin position="1"/>
        <end position="29"/>
    </location>
</feature>
<name>A0A6B0URI7_IXORI</name>
<keyword evidence="1" id="KW-0732">Signal</keyword>
<accession>A0A6B0URI7</accession>
<organism evidence="2">
    <name type="scientific">Ixodes ricinus</name>
    <name type="common">Common tick</name>
    <name type="synonym">Acarus ricinus</name>
    <dbReference type="NCBI Taxonomy" id="34613"/>
    <lineage>
        <taxon>Eukaryota</taxon>
        <taxon>Metazoa</taxon>
        <taxon>Ecdysozoa</taxon>
        <taxon>Arthropoda</taxon>
        <taxon>Chelicerata</taxon>
        <taxon>Arachnida</taxon>
        <taxon>Acari</taxon>
        <taxon>Parasitiformes</taxon>
        <taxon>Ixodida</taxon>
        <taxon>Ixodoidea</taxon>
        <taxon>Ixodidae</taxon>
        <taxon>Ixodinae</taxon>
        <taxon>Ixodes</taxon>
    </lineage>
</organism>
<protein>
    <submittedName>
        <fullName evidence="2">Putative secreted protein</fullName>
    </submittedName>
</protein>
<dbReference type="AlphaFoldDB" id="A0A6B0URI7"/>
<feature type="chain" id="PRO_5025521694" evidence="1">
    <location>
        <begin position="30"/>
        <end position="132"/>
    </location>
</feature>